<dbReference type="Pfam" id="PF00561">
    <property type="entry name" value="Abhydrolase_1"/>
    <property type="match status" value="1"/>
</dbReference>
<keyword evidence="3" id="KW-1185">Reference proteome</keyword>
<dbReference type="Proteomes" id="UP000582090">
    <property type="component" value="Unassembled WGS sequence"/>
</dbReference>
<dbReference type="InterPro" id="IPR029058">
    <property type="entry name" value="AB_hydrolase_fold"/>
</dbReference>
<dbReference type="PANTHER" id="PTHR43194:SF2">
    <property type="entry name" value="PEROXISOMAL MEMBRANE PROTEIN LPX1"/>
    <property type="match status" value="1"/>
</dbReference>
<accession>A0A7W6CMJ9</accession>
<evidence type="ECO:0000313" key="3">
    <source>
        <dbReference type="Proteomes" id="UP000582090"/>
    </source>
</evidence>
<dbReference type="EMBL" id="JACIDW010000003">
    <property type="protein sequence ID" value="MBB3963795.1"/>
    <property type="molecule type" value="Genomic_DNA"/>
</dbReference>
<evidence type="ECO:0000259" key="1">
    <source>
        <dbReference type="Pfam" id="PF00561"/>
    </source>
</evidence>
<proteinExistence type="predicted"/>
<dbReference type="SUPFAM" id="SSF53474">
    <property type="entry name" value="alpha/beta-Hydrolases"/>
    <property type="match status" value="1"/>
</dbReference>
<dbReference type="InterPro" id="IPR000073">
    <property type="entry name" value="AB_hydrolase_1"/>
</dbReference>
<dbReference type="RefSeq" id="WP_183899490.1">
    <property type="nucleotide sequence ID" value="NZ_JACIDW010000003.1"/>
</dbReference>
<dbReference type="Gene3D" id="3.40.50.1820">
    <property type="entry name" value="alpha/beta hydrolase"/>
    <property type="match status" value="1"/>
</dbReference>
<gene>
    <name evidence="2" type="ORF">GGQ67_001434</name>
</gene>
<reference evidence="2 3" key="1">
    <citation type="submission" date="2020-08" db="EMBL/GenBank/DDBJ databases">
        <title>Genomic Encyclopedia of Type Strains, Phase IV (KMG-IV): sequencing the most valuable type-strain genomes for metagenomic binning, comparative biology and taxonomic classification.</title>
        <authorList>
            <person name="Goeker M."/>
        </authorList>
    </citation>
    <scope>NUCLEOTIDE SEQUENCE [LARGE SCALE GENOMIC DNA]</scope>
    <source>
        <strain evidence="2 3">DSM 26575</strain>
    </source>
</reference>
<protein>
    <submittedName>
        <fullName evidence="2">Pimeloyl-ACP methyl ester carboxylesterase</fullName>
    </submittedName>
</protein>
<sequence length="297" mass="32482">MHDTNNKAFQDRTYISGDGLTLYLRDYDPGPAVTDGRLPVICLPGLTRNSRDFHALALVLSCDPLSARRVIALDYRGRGLSDRDGNKANYNLAVEAQDVIDACAFLNIDRAAFIGTSRGGLILHLLAVMKPGLMAAAVLNDIGPVIEADGLMKIRDDLNGARLPRDMQEAVTLLKLRHGADFPALSNDDWAEMAAAIYREIDGHLVPDADPAIARQLLSIDFTKPLKDLWAHYEDFAPLPLMVVRGENSALLSENTLTAMADRHPDLKIVRVPGQGHPPLLHLEPALSNVREFLSAV</sequence>
<dbReference type="AlphaFoldDB" id="A0A7W6CMJ9"/>
<dbReference type="PANTHER" id="PTHR43194">
    <property type="entry name" value="HYDROLASE ALPHA/BETA FOLD FAMILY"/>
    <property type="match status" value="1"/>
</dbReference>
<organism evidence="2 3">
    <name type="scientific">Rhizobium metallidurans</name>
    <dbReference type="NCBI Taxonomy" id="1265931"/>
    <lineage>
        <taxon>Bacteria</taxon>
        <taxon>Pseudomonadati</taxon>
        <taxon>Pseudomonadota</taxon>
        <taxon>Alphaproteobacteria</taxon>
        <taxon>Hyphomicrobiales</taxon>
        <taxon>Rhizobiaceae</taxon>
        <taxon>Rhizobium/Agrobacterium group</taxon>
        <taxon>Rhizobium</taxon>
    </lineage>
</organism>
<comment type="caution">
    <text evidence="2">The sequence shown here is derived from an EMBL/GenBank/DDBJ whole genome shotgun (WGS) entry which is preliminary data.</text>
</comment>
<feature type="domain" description="AB hydrolase-1" evidence="1">
    <location>
        <begin position="39"/>
        <end position="280"/>
    </location>
</feature>
<evidence type="ECO:0000313" key="2">
    <source>
        <dbReference type="EMBL" id="MBB3963795.1"/>
    </source>
</evidence>
<name>A0A7W6CMJ9_9HYPH</name>
<dbReference type="InterPro" id="IPR050228">
    <property type="entry name" value="Carboxylesterase_BioH"/>
</dbReference>